<sequence>MFITTVASGVDFLGWVHFSDHRILRTLTKRRMMKRLAENPKQESKSSYLGLLRHGNTGKVRKTLPDFQNDI</sequence>
<dbReference type="AlphaFoldDB" id="A0A2M6WHW1"/>
<comment type="caution">
    <text evidence="1">The sequence shown here is derived from an EMBL/GenBank/DDBJ whole genome shotgun (WGS) entry which is preliminary data.</text>
</comment>
<name>A0A2M6WHW1_9BACT</name>
<evidence type="ECO:0000313" key="1">
    <source>
        <dbReference type="EMBL" id="PIT92365.1"/>
    </source>
</evidence>
<gene>
    <name evidence="1" type="ORF">COU08_02575</name>
</gene>
<proteinExistence type="predicted"/>
<dbReference type="Proteomes" id="UP000228635">
    <property type="component" value="Unassembled WGS sequence"/>
</dbReference>
<protein>
    <submittedName>
        <fullName evidence="1">Uncharacterized protein</fullName>
    </submittedName>
</protein>
<dbReference type="EMBL" id="PFBA01000024">
    <property type="protein sequence ID" value="PIT92365.1"/>
    <property type="molecule type" value="Genomic_DNA"/>
</dbReference>
<organism evidence="1 2">
    <name type="scientific">Candidatus Harrisonbacteria bacterium CG10_big_fil_rev_8_21_14_0_10_42_17</name>
    <dbReference type="NCBI Taxonomy" id="1974584"/>
    <lineage>
        <taxon>Bacteria</taxon>
        <taxon>Candidatus Harrisoniibacteriota</taxon>
    </lineage>
</organism>
<evidence type="ECO:0000313" key="2">
    <source>
        <dbReference type="Proteomes" id="UP000228635"/>
    </source>
</evidence>
<reference evidence="2" key="1">
    <citation type="submission" date="2017-09" db="EMBL/GenBank/DDBJ databases">
        <title>Depth-based differentiation of microbial function through sediment-hosted aquifers and enrichment of novel symbionts in the deep terrestrial subsurface.</title>
        <authorList>
            <person name="Probst A.J."/>
            <person name="Ladd B."/>
            <person name="Jarett J.K."/>
            <person name="Geller-Mcgrath D.E."/>
            <person name="Sieber C.M.K."/>
            <person name="Emerson J.B."/>
            <person name="Anantharaman K."/>
            <person name="Thomas B.C."/>
            <person name="Malmstrom R."/>
            <person name="Stieglmeier M."/>
            <person name="Klingl A."/>
            <person name="Woyke T."/>
            <person name="Ryan C.M."/>
            <person name="Banfield J.F."/>
        </authorList>
    </citation>
    <scope>NUCLEOTIDE SEQUENCE [LARGE SCALE GENOMIC DNA]</scope>
</reference>
<accession>A0A2M6WHW1</accession>